<feature type="compositionally biased region" description="Low complexity" evidence="1">
    <location>
        <begin position="264"/>
        <end position="273"/>
    </location>
</feature>
<dbReference type="GO" id="GO:0005634">
    <property type="term" value="C:nucleus"/>
    <property type="evidence" value="ECO:0007669"/>
    <property type="project" value="TreeGrafter"/>
</dbReference>
<protein>
    <recommendedName>
        <fullName evidence="4">HCNGP-like protein-domain-containing protein</fullName>
    </recommendedName>
</protein>
<evidence type="ECO:0000313" key="2">
    <source>
        <dbReference type="EMBL" id="KAG7530767.1"/>
    </source>
</evidence>
<organism evidence="2 3">
    <name type="scientific">Filobasidium floriforme</name>
    <dbReference type="NCBI Taxonomy" id="5210"/>
    <lineage>
        <taxon>Eukaryota</taxon>
        <taxon>Fungi</taxon>
        <taxon>Dikarya</taxon>
        <taxon>Basidiomycota</taxon>
        <taxon>Agaricomycotina</taxon>
        <taxon>Tremellomycetes</taxon>
        <taxon>Filobasidiales</taxon>
        <taxon>Filobasidiaceae</taxon>
        <taxon>Filobasidium</taxon>
    </lineage>
</organism>
<dbReference type="Proteomes" id="UP000812966">
    <property type="component" value="Unassembled WGS sequence"/>
</dbReference>
<feature type="region of interest" description="Disordered" evidence="1">
    <location>
        <begin position="71"/>
        <end position="279"/>
    </location>
</feature>
<feature type="compositionally biased region" description="Polar residues" evidence="1">
    <location>
        <begin position="173"/>
        <end position="187"/>
    </location>
</feature>
<dbReference type="PANTHER" id="PTHR13464:SF0">
    <property type="entry name" value="SAP30-BINDING PROTEIN"/>
    <property type="match status" value="1"/>
</dbReference>
<feature type="compositionally biased region" description="Basic and acidic residues" evidence="1">
    <location>
        <begin position="371"/>
        <end position="391"/>
    </location>
</feature>
<proteinExistence type="predicted"/>
<evidence type="ECO:0008006" key="4">
    <source>
        <dbReference type="Google" id="ProtNLM"/>
    </source>
</evidence>
<dbReference type="EMBL" id="JABELV010000109">
    <property type="protein sequence ID" value="KAG7530767.1"/>
    <property type="molecule type" value="Genomic_DNA"/>
</dbReference>
<feature type="region of interest" description="Disordered" evidence="1">
    <location>
        <begin position="371"/>
        <end position="475"/>
    </location>
</feature>
<feature type="compositionally biased region" description="Polar residues" evidence="1">
    <location>
        <begin position="219"/>
        <end position="228"/>
    </location>
</feature>
<feature type="compositionally biased region" description="Basic and acidic residues" evidence="1">
    <location>
        <begin position="403"/>
        <end position="412"/>
    </location>
</feature>
<gene>
    <name evidence="2" type="ORF">FFLO_04809</name>
</gene>
<feature type="compositionally biased region" description="Basic and acidic residues" evidence="1">
    <location>
        <begin position="106"/>
        <end position="118"/>
    </location>
</feature>
<evidence type="ECO:0000313" key="3">
    <source>
        <dbReference type="Proteomes" id="UP000812966"/>
    </source>
</evidence>
<feature type="compositionally biased region" description="Basic and acidic residues" evidence="1">
    <location>
        <begin position="429"/>
        <end position="475"/>
    </location>
</feature>
<name>A0A8K0JI09_9TREE</name>
<dbReference type="GO" id="GO:0006355">
    <property type="term" value="P:regulation of DNA-templated transcription"/>
    <property type="evidence" value="ECO:0007669"/>
    <property type="project" value="InterPro"/>
</dbReference>
<comment type="caution">
    <text evidence="2">The sequence shown here is derived from an EMBL/GenBank/DDBJ whole genome shotgun (WGS) entry which is preliminary data.</text>
</comment>
<sequence length="475" mass="52865">MLIREKAVCNLEETVVNNSTIFYELLVLLLHFTLANRTASIHIGRAEWFCGNARCKVSRIRAVRHSCVPADDPAPGLTSYDDSDPESPPSTNPPVSRSSTTKIVSRKQEVQDEVDQRDSNLGLITTNFGSRRIANPTEGDHEPNPPSIPPPQTVQTSTSIKKPLSIGIKKLNRSSSTPTTPAGSQARSFHGRTGTGSKSRFDAAEQGEGSEGIGLDSQPGESSNQTANLEDGLTEDELFRKMTAPRGWTSQGWAKSDPGPDILTGGSTTSTTTADKGVEPWNIPELTSELPDPVLQSKVDTYLKLKLERDQHINTTLLSSTAFANPHIYSKLVEFVNIDERGTAFHNGGWLTRRGLEARRPVWGAKHLSDLQKREREAVERAQKEGGRKGIDFAPASTSSSRKGKEKERESDYPFVLPLDPAGRSSSSARRERREDDRDRDRNKERERKRKVVGEEEGRYERDRERKRERWKDGI</sequence>
<keyword evidence="3" id="KW-1185">Reference proteome</keyword>
<dbReference type="Pfam" id="PF07818">
    <property type="entry name" value="HCNGP"/>
    <property type="match status" value="1"/>
</dbReference>
<dbReference type="PANTHER" id="PTHR13464">
    <property type="entry name" value="TRANSCRIPTIONAL REGULATOR PROTEIN HCNGP"/>
    <property type="match status" value="1"/>
</dbReference>
<dbReference type="AlphaFoldDB" id="A0A8K0JI09"/>
<reference evidence="2" key="1">
    <citation type="submission" date="2020-04" db="EMBL/GenBank/DDBJ databases">
        <title>Analysis of mating type loci in Filobasidium floriforme.</title>
        <authorList>
            <person name="Nowrousian M."/>
        </authorList>
    </citation>
    <scope>NUCLEOTIDE SEQUENCE</scope>
    <source>
        <strain evidence="2">CBS 6242</strain>
    </source>
</reference>
<dbReference type="InterPro" id="IPR012479">
    <property type="entry name" value="SAP30BP"/>
</dbReference>
<evidence type="ECO:0000256" key="1">
    <source>
        <dbReference type="SAM" id="MobiDB-lite"/>
    </source>
</evidence>
<accession>A0A8K0JI09</accession>